<gene>
    <name evidence="1" type="ORF">A9Q02_07855</name>
</gene>
<comment type="caution">
    <text evidence="1">The sequence shown here is derived from an EMBL/GenBank/DDBJ whole genome shotgun (WGS) entry which is preliminary data.</text>
</comment>
<accession>A0A2H3LBS4</accession>
<proteinExistence type="predicted"/>
<sequence>MGDPLHYWKDLTTVALMGTVRRPQLPQPPVGVLADLVAELPGEGEPAARLLDVAAAATLYVRAGALPPVLALDPVAPAPDETQPICGREAASLLSQVLEGQPEFLVREWLARAAAHEVRVPPPFLPALLERARTSPDLQPLVMKVIGERGRWLANFHPGWAFASVSETTVAAQDATALQAAWDVGTCGERLVLLKAVRPERPALARSLIESTWAQEKADDRQALVEALRSELSIADEPFLEAVLDDRSRGVRQLAAALLATLPTSRLAQRMTERALALVQYSGGLLAKLSIELPTGCDEAMQRDGISREPPPGLGERTWWFVAIVARTPPSAWCNAWSRSASTLLETRMPKEWREPMLKAWITATLAFRDQAWAQALVAYGLNNPDAVDVFPLLPLIPPVEREILVLTLLKANQKASRHGLTRQLLEARLTPWSNQLAQAILAHFARELALLRPTEFHHQSNLRQTLDLLVEAVPPELAAQAVSIIPPAIAEHNYWRQLIAPFRDRLHLRRRIAEVF</sequence>
<dbReference type="EMBL" id="LYXE01000015">
    <property type="protein sequence ID" value="PDW01063.1"/>
    <property type="molecule type" value="Genomic_DNA"/>
</dbReference>
<dbReference type="Proteomes" id="UP000220922">
    <property type="component" value="Unassembled WGS sequence"/>
</dbReference>
<dbReference type="AlphaFoldDB" id="A0A2H3LBS4"/>
<name>A0A2H3LBS4_9CHLR</name>
<protein>
    <submittedName>
        <fullName evidence="1">Uncharacterized protein</fullName>
    </submittedName>
</protein>
<organism evidence="1 2">
    <name type="scientific">Candidatus Chloroploca asiatica</name>
    <dbReference type="NCBI Taxonomy" id="1506545"/>
    <lineage>
        <taxon>Bacteria</taxon>
        <taxon>Bacillati</taxon>
        <taxon>Chloroflexota</taxon>
        <taxon>Chloroflexia</taxon>
        <taxon>Chloroflexales</taxon>
        <taxon>Chloroflexineae</taxon>
        <taxon>Oscillochloridaceae</taxon>
        <taxon>Candidatus Chloroploca</taxon>
    </lineage>
</organism>
<reference evidence="1 2" key="1">
    <citation type="submission" date="2016-05" db="EMBL/GenBank/DDBJ databases">
        <authorList>
            <person name="Lavstsen T."/>
            <person name="Jespersen J.S."/>
        </authorList>
    </citation>
    <scope>NUCLEOTIDE SEQUENCE [LARGE SCALE GENOMIC DNA]</scope>
    <source>
        <strain evidence="1 2">B7-9</strain>
    </source>
</reference>
<dbReference type="Pfam" id="PF18944">
    <property type="entry name" value="DUF5691"/>
    <property type="match status" value="1"/>
</dbReference>
<evidence type="ECO:0000313" key="1">
    <source>
        <dbReference type="EMBL" id="PDW01063.1"/>
    </source>
</evidence>
<evidence type="ECO:0000313" key="2">
    <source>
        <dbReference type="Proteomes" id="UP000220922"/>
    </source>
</evidence>
<keyword evidence="2" id="KW-1185">Reference proteome</keyword>
<dbReference type="InterPro" id="IPR043746">
    <property type="entry name" value="DUF5691"/>
</dbReference>